<dbReference type="AlphaFoldDB" id="A0A6A0A3L7"/>
<name>A0A6A0A3L7_HAELA</name>
<gene>
    <name evidence="1" type="ORF">HaLaN_22278</name>
</gene>
<keyword evidence="2" id="KW-1185">Reference proteome</keyword>
<reference evidence="1 2" key="1">
    <citation type="submission" date="2020-02" db="EMBL/GenBank/DDBJ databases">
        <title>Draft genome sequence of Haematococcus lacustris strain NIES-144.</title>
        <authorList>
            <person name="Morimoto D."/>
            <person name="Nakagawa S."/>
            <person name="Yoshida T."/>
            <person name="Sawayama S."/>
        </authorList>
    </citation>
    <scope>NUCLEOTIDE SEQUENCE [LARGE SCALE GENOMIC DNA]</scope>
    <source>
        <strain evidence="1 2">NIES-144</strain>
    </source>
</reference>
<dbReference type="EMBL" id="BLLF01002545">
    <property type="protein sequence ID" value="GFH24472.1"/>
    <property type="molecule type" value="Genomic_DNA"/>
</dbReference>
<dbReference type="Proteomes" id="UP000485058">
    <property type="component" value="Unassembled WGS sequence"/>
</dbReference>
<evidence type="ECO:0000313" key="2">
    <source>
        <dbReference type="Proteomes" id="UP000485058"/>
    </source>
</evidence>
<sequence length="95" mass="10345">MALLPHPLPPWCPCRSYPKFAATLMADLNIALARSSELPAGAVMQLALELRTLHTVPVVLRAAAKWPDQVWQLMRAAIASGLVEFVEMLATDIPA</sequence>
<organism evidence="1 2">
    <name type="scientific">Haematococcus lacustris</name>
    <name type="common">Green alga</name>
    <name type="synonym">Haematococcus pluvialis</name>
    <dbReference type="NCBI Taxonomy" id="44745"/>
    <lineage>
        <taxon>Eukaryota</taxon>
        <taxon>Viridiplantae</taxon>
        <taxon>Chlorophyta</taxon>
        <taxon>core chlorophytes</taxon>
        <taxon>Chlorophyceae</taxon>
        <taxon>CS clade</taxon>
        <taxon>Chlamydomonadales</taxon>
        <taxon>Haematococcaceae</taxon>
        <taxon>Haematococcus</taxon>
    </lineage>
</organism>
<accession>A0A6A0A3L7</accession>
<evidence type="ECO:0000313" key="1">
    <source>
        <dbReference type="EMBL" id="GFH24472.1"/>
    </source>
</evidence>
<feature type="non-terminal residue" evidence="1">
    <location>
        <position position="95"/>
    </location>
</feature>
<proteinExistence type="predicted"/>
<protein>
    <submittedName>
        <fullName evidence="1">Uncharacterized protein</fullName>
    </submittedName>
</protein>
<comment type="caution">
    <text evidence="1">The sequence shown here is derived from an EMBL/GenBank/DDBJ whole genome shotgun (WGS) entry which is preliminary data.</text>
</comment>